<evidence type="ECO:0000256" key="4">
    <source>
        <dbReference type="ARBA" id="ARBA00023125"/>
    </source>
</evidence>
<feature type="domain" description="OmpR/PhoB-type" evidence="9">
    <location>
        <begin position="133"/>
        <end position="232"/>
    </location>
</feature>
<feature type="DNA-binding region" description="OmpR/PhoB-type" evidence="7">
    <location>
        <begin position="133"/>
        <end position="232"/>
    </location>
</feature>
<dbReference type="PROSITE" id="PS50110">
    <property type="entry name" value="RESPONSE_REGULATORY"/>
    <property type="match status" value="1"/>
</dbReference>
<protein>
    <submittedName>
        <fullName evidence="10">Response regulator transcription factor</fullName>
    </submittedName>
</protein>
<keyword evidence="2" id="KW-0902">Two-component regulatory system</keyword>
<dbReference type="PANTHER" id="PTHR48111:SF4">
    <property type="entry name" value="DNA-BINDING DUAL TRANSCRIPTIONAL REGULATOR OMPR"/>
    <property type="match status" value="1"/>
</dbReference>
<keyword evidence="4 7" id="KW-0238">DNA-binding</keyword>
<dbReference type="SMART" id="SM00862">
    <property type="entry name" value="Trans_reg_C"/>
    <property type="match status" value="1"/>
</dbReference>
<feature type="modified residue" description="4-aspartylphosphate" evidence="6">
    <location>
        <position position="56"/>
    </location>
</feature>
<dbReference type="SUPFAM" id="SSF46894">
    <property type="entry name" value="C-terminal effector domain of the bipartite response regulators"/>
    <property type="match status" value="1"/>
</dbReference>
<dbReference type="InterPro" id="IPR001867">
    <property type="entry name" value="OmpR/PhoB-type_DNA-bd"/>
</dbReference>
<dbReference type="Proteomes" id="UP000787635">
    <property type="component" value="Unassembled WGS sequence"/>
</dbReference>
<dbReference type="InterPro" id="IPR001789">
    <property type="entry name" value="Sig_transdc_resp-reg_receiver"/>
</dbReference>
<proteinExistence type="predicted"/>
<evidence type="ECO:0000256" key="7">
    <source>
        <dbReference type="PROSITE-ProRule" id="PRU01091"/>
    </source>
</evidence>
<dbReference type="RefSeq" id="WP_168034118.1">
    <property type="nucleotide sequence ID" value="NZ_JAAVNE010000044.1"/>
</dbReference>
<dbReference type="PANTHER" id="PTHR48111">
    <property type="entry name" value="REGULATOR OF RPOS"/>
    <property type="match status" value="1"/>
</dbReference>
<keyword evidence="3" id="KW-0805">Transcription regulation</keyword>
<dbReference type="Gene3D" id="6.10.250.690">
    <property type="match status" value="1"/>
</dbReference>
<accession>A0ABX1E864</accession>
<dbReference type="InterPro" id="IPR016032">
    <property type="entry name" value="Sig_transdc_resp-reg_C-effctor"/>
</dbReference>
<evidence type="ECO:0000256" key="1">
    <source>
        <dbReference type="ARBA" id="ARBA00022553"/>
    </source>
</evidence>
<name>A0ABX1E864_9PROT</name>
<dbReference type="InterPro" id="IPR039420">
    <property type="entry name" value="WalR-like"/>
</dbReference>
<evidence type="ECO:0000256" key="6">
    <source>
        <dbReference type="PROSITE-ProRule" id="PRU00169"/>
    </source>
</evidence>
<evidence type="ECO:0000259" key="8">
    <source>
        <dbReference type="PROSITE" id="PS50110"/>
    </source>
</evidence>
<evidence type="ECO:0000256" key="2">
    <source>
        <dbReference type="ARBA" id="ARBA00023012"/>
    </source>
</evidence>
<evidence type="ECO:0000313" key="11">
    <source>
        <dbReference type="Proteomes" id="UP000787635"/>
    </source>
</evidence>
<dbReference type="PROSITE" id="PS51755">
    <property type="entry name" value="OMPR_PHOB"/>
    <property type="match status" value="1"/>
</dbReference>
<evidence type="ECO:0000256" key="3">
    <source>
        <dbReference type="ARBA" id="ARBA00023015"/>
    </source>
</evidence>
<dbReference type="SUPFAM" id="SSF52172">
    <property type="entry name" value="CheY-like"/>
    <property type="match status" value="1"/>
</dbReference>
<dbReference type="CDD" id="cd00383">
    <property type="entry name" value="trans_reg_C"/>
    <property type="match status" value="1"/>
</dbReference>
<comment type="caution">
    <text evidence="10">The sequence shown here is derived from an EMBL/GenBank/DDBJ whole genome shotgun (WGS) entry which is preliminary data.</text>
</comment>
<dbReference type="InterPro" id="IPR036388">
    <property type="entry name" value="WH-like_DNA-bd_sf"/>
</dbReference>
<dbReference type="Gene3D" id="1.10.10.10">
    <property type="entry name" value="Winged helix-like DNA-binding domain superfamily/Winged helix DNA-binding domain"/>
    <property type="match status" value="1"/>
</dbReference>
<keyword evidence="11" id="KW-1185">Reference proteome</keyword>
<feature type="domain" description="Response regulatory" evidence="8">
    <location>
        <begin position="7"/>
        <end position="120"/>
    </location>
</feature>
<dbReference type="Gene3D" id="3.40.50.2300">
    <property type="match status" value="1"/>
</dbReference>
<dbReference type="InterPro" id="IPR011006">
    <property type="entry name" value="CheY-like_superfamily"/>
</dbReference>
<keyword evidence="5" id="KW-0804">Transcription</keyword>
<evidence type="ECO:0000256" key="5">
    <source>
        <dbReference type="ARBA" id="ARBA00023163"/>
    </source>
</evidence>
<reference evidence="10 11" key="1">
    <citation type="submission" date="2020-03" db="EMBL/GenBank/DDBJ databases">
        <title>Roseomonas selenitidurans sp. nov. isolated from urban soil.</title>
        <authorList>
            <person name="Liu H."/>
        </authorList>
    </citation>
    <scope>NUCLEOTIDE SEQUENCE [LARGE SCALE GENOMIC DNA]</scope>
    <source>
        <strain evidence="10 11">BU-1</strain>
    </source>
</reference>
<evidence type="ECO:0000259" key="9">
    <source>
        <dbReference type="PROSITE" id="PS51755"/>
    </source>
</evidence>
<gene>
    <name evidence="10" type="ORF">HEQ75_21195</name>
</gene>
<dbReference type="Pfam" id="PF00072">
    <property type="entry name" value="Response_reg"/>
    <property type="match status" value="1"/>
</dbReference>
<sequence length="240" mass="26519">MGVAAPRVLLLDDDPAYGRQIAEYLEFQGCTVQVTQEPEAFEEQVRRSPPDIVLLDQRLGEVRGTEILLRLRQHSSVPCIIVTGLSETLDRILNLEVGADDEVEKSAPPRELLARIRAVLRRNASAAKPATPMRDRRQGGWTLAAARRDLIRPDGTACGLTGSEYETLALLWDQLGQPVSRKAISDQVFKRSYWPGDRAVDTVVMKLRMKIGTKDGHQVINSVRLAGYVFTGFGQAAAEA</sequence>
<evidence type="ECO:0000313" key="10">
    <source>
        <dbReference type="EMBL" id="NKC33391.1"/>
    </source>
</evidence>
<dbReference type="EMBL" id="JAAVNE010000044">
    <property type="protein sequence ID" value="NKC33391.1"/>
    <property type="molecule type" value="Genomic_DNA"/>
</dbReference>
<dbReference type="SMART" id="SM00448">
    <property type="entry name" value="REC"/>
    <property type="match status" value="1"/>
</dbReference>
<keyword evidence="1 6" id="KW-0597">Phosphoprotein</keyword>
<dbReference type="Pfam" id="PF00486">
    <property type="entry name" value="Trans_reg_C"/>
    <property type="match status" value="1"/>
</dbReference>
<organism evidence="10 11">
    <name type="scientific">Falsiroseomonas selenitidurans</name>
    <dbReference type="NCBI Taxonomy" id="2716335"/>
    <lineage>
        <taxon>Bacteria</taxon>
        <taxon>Pseudomonadati</taxon>
        <taxon>Pseudomonadota</taxon>
        <taxon>Alphaproteobacteria</taxon>
        <taxon>Acetobacterales</taxon>
        <taxon>Roseomonadaceae</taxon>
        <taxon>Falsiroseomonas</taxon>
    </lineage>
</organism>